<feature type="domain" description="RNase H type-1" evidence="1">
    <location>
        <begin position="1"/>
        <end position="123"/>
    </location>
</feature>
<dbReference type="GO" id="GO:0003676">
    <property type="term" value="F:nucleic acid binding"/>
    <property type="evidence" value="ECO:0007669"/>
    <property type="project" value="InterPro"/>
</dbReference>
<dbReference type="GO" id="GO:0004523">
    <property type="term" value="F:RNA-DNA hybrid ribonuclease activity"/>
    <property type="evidence" value="ECO:0007669"/>
    <property type="project" value="InterPro"/>
</dbReference>
<dbReference type="Pfam" id="PF13456">
    <property type="entry name" value="RVT_3"/>
    <property type="match status" value="1"/>
</dbReference>
<proteinExistence type="predicted"/>
<name>A0AAN8TX68_SOLBU</name>
<dbReference type="InterPro" id="IPR012337">
    <property type="entry name" value="RNaseH-like_sf"/>
</dbReference>
<dbReference type="InterPro" id="IPR036397">
    <property type="entry name" value="RNaseH_sf"/>
</dbReference>
<evidence type="ECO:0000313" key="3">
    <source>
        <dbReference type="Proteomes" id="UP001371456"/>
    </source>
</evidence>
<dbReference type="EMBL" id="JBANQN010000003">
    <property type="protein sequence ID" value="KAK6794984.1"/>
    <property type="molecule type" value="Genomic_DNA"/>
</dbReference>
<dbReference type="InterPro" id="IPR053151">
    <property type="entry name" value="RNase_H-like"/>
</dbReference>
<dbReference type="CDD" id="cd06222">
    <property type="entry name" value="RNase_H_like"/>
    <property type="match status" value="1"/>
</dbReference>
<organism evidence="2 3">
    <name type="scientific">Solanum bulbocastanum</name>
    <name type="common">Wild potato</name>
    <dbReference type="NCBI Taxonomy" id="147425"/>
    <lineage>
        <taxon>Eukaryota</taxon>
        <taxon>Viridiplantae</taxon>
        <taxon>Streptophyta</taxon>
        <taxon>Embryophyta</taxon>
        <taxon>Tracheophyta</taxon>
        <taxon>Spermatophyta</taxon>
        <taxon>Magnoliopsida</taxon>
        <taxon>eudicotyledons</taxon>
        <taxon>Gunneridae</taxon>
        <taxon>Pentapetalae</taxon>
        <taxon>asterids</taxon>
        <taxon>lamiids</taxon>
        <taxon>Solanales</taxon>
        <taxon>Solanaceae</taxon>
        <taxon>Solanoideae</taxon>
        <taxon>Solaneae</taxon>
        <taxon>Solanum</taxon>
    </lineage>
</organism>
<comment type="caution">
    <text evidence="2">The sequence shown here is derived from an EMBL/GenBank/DDBJ whole genome shotgun (WGS) entry which is preliminary data.</text>
</comment>
<dbReference type="InterPro" id="IPR002156">
    <property type="entry name" value="RNaseH_domain"/>
</dbReference>
<dbReference type="PROSITE" id="PS50879">
    <property type="entry name" value="RNASE_H_1"/>
    <property type="match status" value="1"/>
</dbReference>
<dbReference type="AlphaFoldDB" id="A0AAN8TX68"/>
<accession>A0AAN8TX68</accession>
<dbReference type="InterPro" id="IPR044730">
    <property type="entry name" value="RNase_H-like_dom_plant"/>
</dbReference>
<evidence type="ECO:0000313" key="2">
    <source>
        <dbReference type="EMBL" id="KAK6794984.1"/>
    </source>
</evidence>
<dbReference type="SUPFAM" id="SSF53098">
    <property type="entry name" value="Ribonuclease H-like"/>
    <property type="match status" value="1"/>
</dbReference>
<sequence length="184" mass="20067">MLNTDGAVKNNPGDGGLGGVVRNHKGDWVVGFVSKEANTTPILAELNALRQGLTMAISNNLVPLETNIDSQEVVNMFHEDNALYNNLIYECRLLMERLGAAPQTHVFREQNRVTDMLSKEGLKCETFGTPTFLIVPPMYANSAVWNILGTMYVREANLCNYAVTGHILAQGNTLPNACNGPSVC</sequence>
<evidence type="ECO:0000259" key="1">
    <source>
        <dbReference type="PROSITE" id="PS50879"/>
    </source>
</evidence>
<dbReference type="Proteomes" id="UP001371456">
    <property type="component" value="Unassembled WGS sequence"/>
</dbReference>
<keyword evidence="3" id="KW-1185">Reference proteome</keyword>
<dbReference type="Gene3D" id="3.30.420.10">
    <property type="entry name" value="Ribonuclease H-like superfamily/Ribonuclease H"/>
    <property type="match status" value="1"/>
</dbReference>
<protein>
    <recommendedName>
        <fullName evidence="1">RNase H type-1 domain-containing protein</fullName>
    </recommendedName>
</protein>
<reference evidence="2 3" key="1">
    <citation type="submission" date="2024-02" db="EMBL/GenBank/DDBJ databases">
        <title>de novo genome assembly of Solanum bulbocastanum strain 11H21.</title>
        <authorList>
            <person name="Hosaka A.J."/>
        </authorList>
    </citation>
    <scope>NUCLEOTIDE SEQUENCE [LARGE SCALE GENOMIC DNA]</scope>
    <source>
        <tissue evidence="2">Young leaves</tissue>
    </source>
</reference>
<dbReference type="PANTHER" id="PTHR47723">
    <property type="entry name" value="OS05G0353850 PROTEIN"/>
    <property type="match status" value="1"/>
</dbReference>
<dbReference type="PANTHER" id="PTHR47723:SF23">
    <property type="entry name" value="REVERSE TRANSCRIPTASE-LIKE PROTEIN"/>
    <property type="match status" value="1"/>
</dbReference>
<gene>
    <name evidence="2" type="ORF">RDI58_008437</name>
</gene>